<dbReference type="AlphaFoldDB" id="A0A9E7BYS3"/>
<keyword evidence="6" id="KW-1185">Reference proteome</keyword>
<dbReference type="GO" id="GO:0005525">
    <property type="term" value="F:GTP binding"/>
    <property type="evidence" value="ECO:0007669"/>
    <property type="project" value="UniProtKB-KW"/>
</dbReference>
<dbReference type="Pfam" id="PF00448">
    <property type="entry name" value="SRP54"/>
    <property type="match status" value="1"/>
</dbReference>
<accession>A0A9E7BYS3</accession>
<gene>
    <name evidence="5" type="ORF">DSM104329_00114</name>
</gene>
<evidence type="ECO:0000256" key="1">
    <source>
        <dbReference type="ARBA" id="ARBA00022741"/>
    </source>
</evidence>
<evidence type="ECO:0000313" key="5">
    <source>
        <dbReference type="EMBL" id="UGS33749.1"/>
    </source>
</evidence>
<reference evidence="5" key="1">
    <citation type="journal article" date="2022" name="Int. J. Syst. Evol. Microbiol.">
        <title>Pseudomonas aegrilactucae sp. nov. and Pseudomonas morbosilactucae sp. nov., pathogens causing bacterial rot of lettuce in Japan.</title>
        <authorList>
            <person name="Sawada H."/>
            <person name="Fujikawa T."/>
            <person name="Satou M."/>
        </authorList>
    </citation>
    <scope>NUCLEOTIDE SEQUENCE</scope>
    <source>
        <strain evidence="5">0166_1</strain>
    </source>
</reference>
<organism evidence="5 6">
    <name type="scientific">Capillimicrobium parvum</name>
    <dbReference type="NCBI Taxonomy" id="2884022"/>
    <lineage>
        <taxon>Bacteria</taxon>
        <taxon>Bacillati</taxon>
        <taxon>Actinomycetota</taxon>
        <taxon>Thermoleophilia</taxon>
        <taxon>Solirubrobacterales</taxon>
        <taxon>Capillimicrobiaceae</taxon>
        <taxon>Capillimicrobium</taxon>
    </lineage>
</organism>
<feature type="region of interest" description="Disordered" evidence="3">
    <location>
        <begin position="1"/>
        <end position="26"/>
    </location>
</feature>
<dbReference type="Proteomes" id="UP001162834">
    <property type="component" value="Chromosome"/>
</dbReference>
<dbReference type="SMART" id="SM00962">
    <property type="entry name" value="SRP54"/>
    <property type="match status" value="1"/>
</dbReference>
<feature type="domain" description="SRP54-type proteins GTP-binding" evidence="4">
    <location>
        <begin position="249"/>
        <end position="438"/>
    </location>
</feature>
<evidence type="ECO:0000259" key="4">
    <source>
        <dbReference type="SMART" id="SM00962"/>
    </source>
</evidence>
<dbReference type="Gene3D" id="3.40.50.300">
    <property type="entry name" value="P-loop containing nucleotide triphosphate hydrolases"/>
    <property type="match status" value="1"/>
</dbReference>
<dbReference type="InterPro" id="IPR000897">
    <property type="entry name" value="SRP54_GTPase_dom"/>
</dbReference>
<keyword evidence="2" id="KW-0342">GTP-binding</keyword>
<evidence type="ECO:0000313" key="6">
    <source>
        <dbReference type="Proteomes" id="UP001162834"/>
    </source>
</evidence>
<dbReference type="GO" id="GO:0006614">
    <property type="term" value="P:SRP-dependent cotranslational protein targeting to membrane"/>
    <property type="evidence" value="ECO:0007669"/>
    <property type="project" value="InterPro"/>
</dbReference>
<dbReference type="SUPFAM" id="SSF52540">
    <property type="entry name" value="P-loop containing nucleoside triphosphate hydrolases"/>
    <property type="match status" value="1"/>
</dbReference>
<keyword evidence="1" id="KW-0547">Nucleotide-binding</keyword>
<name>A0A9E7BYS3_9ACTN</name>
<dbReference type="InterPro" id="IPR027417">
    <property type="entry name" value="P-loop_NTPase"/>
</dbReference>
<dbReference type="EMBL" id="CP087164">
    <property type="protein sequence ID" value="UGS33749.1"/>
    <property type="molecule type" value="Genomic_DNA"/>
</dbReference>
<evidence type="ECO:0000256" key="3">
    <source>
        <dbReference type="SAM" id="MobiDB-lite"/>
    </source>
</evidence>
<dbReference type="KEGG" id="sbae:DSM104329_00114"/>
<proteinExistence type="predicted"/>
<protein>
    <recommendedName>
        <fullName evidence="4">SRP54-type proteins GTP-binding domain-containing protein</fullName>
    </recommendedName>
</protein>
<sequence>MRPRGSLHSNEPALRGESSGGAAVQQRTFRGRSLADVLPQIKEELGEDAVAVEVRHGRSGGVGGFFAQKCVEVDAVPGVEEAAQALAPPDDADFESLLAAAQSAPAADPVVSAAVPGSWDQLIEHAREAADERAAVSEVPGAPRAREGASALAALFAPDAAPVPPPSPAPAAVAAPAPMVEVAPSWPDAALAIQRSLSGKGMDAGLVAEIVGEAVDHLLPFSSEGALRPLVAGQLARCLPPLPRRRPGRVVIGFVGAGGAGKTKCVSRLALAYARRGDRPVACLTLRPKDHGAELMADVSEAGVAVHAAEDAAGACAFVERLDERAVVVVDTPGVSPKAEAELRALAAELRRLQLDECHLTLPATLSPWAAGELVRGTRSLGVDALALTHVDETEHLGAAIGAAIDARLPISYVGRGGGTRGGLRPALVEALALELVG</sequence>
<evidence type="ECO:0000256" key="2">
    <source>
        <dbReference type="ARBA" id="ARBA00023134"/>
    </source>
</evidence>